<dbReference type="InterPro" id="IPR000781">
    <property type="entry name" value="ERH"/>
</dbReference>
<accession>A0A151Z6F2</accession>
<dbReference type="InterPro" id="IPR035912">
    <property type="entry name" value="EHR_sf"/>
</dbReference>
<dbReference type="OMA" id="ESRTWSD"/>
<gene>
    <name evidence="3" type="ORF">DLAC_09481</name>
</gene>
<comment type="caution">
    <text evidence="3">The sequence shown here is derived from an EMBL/GenBank/DDBJ whole genome shotgun (WGS) entry which is preliminary data.</text>
</comment>
<evidence type="ECO:0000313" key="3">
    <source>
        <dbReference type="EMBL" id="KYQ89532.1"/>
    </source>
</evidence>
<dbReference type="PANTHER" id="PTHR12373">
    <property type="entry name" value="ENHANCER OF RUDIMENTARY ERH"/>
    <property type="match status" value="1"/>
</dbReference>
<dbReference type="Proteomes" id="UP000076078">
    <property type="component" value="Unassembled WGS sequence"/>
</dbReference>
<dbReference type="PIRSF" id="PIRSF016393">
    <property type="entry name" value="Enh_rudimentary"/>
    <property type="match status" value="1"/>
</dbReference>
<keyword evidence="2" id="KW-0131">Cell cycle</keyword>
<reference evidence="3 4" key="1">
    <citation type="submission" date="2015-12" db="EMBL/GenBank/DDBJ databases">
        <title>Dictyostelia acquired genes for synthesis and detection of signals that induce cell-type specialization by lateral gene transfer from prokaryotes.</title>
        <authorList>
            <person name="Gloeckner G."/>
            <person name="Schaap P."/>
        </authorList>
    </citation>
    <scope>NUCLEOTIDE SEQUENCE [LARGE SCALE GENOMIC DNA]</scope>
    <source>
        <strain evidence="3 4">TK</strain>
    </source>
</reference>
<dbReference type="STRING" id="361077.A0A151Z6F2"/>
<organism evidence="3 4">
    <name type="scientific">Tieghemostelium lacteum</name>
    <name type="common">Slime mold</name>
    <name type="synonym">Dictyostelium lacteum</name>
    <dbReference type="NCBI Taxonomy" id="361077"/>
    <lineage>
        <taxon>Eukaryota</taxon>
        <taxon>Amoebozoa</taxon>
        <taxon>Evosea</taxon>
        <taxon>Eumycetozoa</taxon>
        <taxon>Dictyostelia</taxon>
        <taxon>Dictyosteliales</taxon>
        <taxon>Raperosteliaceae</taxon>
        <taxon>Tieghemostelium</taxon>
    </lineage>
</organism>
<dbReference type="FunCoup" id="A0A151Z6F2">
    <property type="interactions" value="524"/>
</dbReference>
<comment type="function">
    <text evidence="2">May have a role in the cell cycle.</text>
</comment>
<dbReference type="PANTHER" id="PTHR12373:SF0">
    <property type="entry name" value="ENHANCER OF RUDIMENTARY HOMOLOG"/>
    <property type="match status" value="1"/>
</dbReference>
<proteinExistence type="inferred from homology"/>
<comment type="similarity">
    <text evidence="1 2">Belongs to the E(R) family.</text>
</comment>
<sequence length="100" mass="11631">MSHTILLLQPTGHKSSRTFQDYDSVHQCVEGICALFEAKLKQTRSHQKNITYDISQLFAYLDEFTDLSCLVYSSHISAYQPYNKDWIKTKIVNHLQKLAH</sequence>
<dbReference type="Pfam" id="PF01133">
    <property type="entry name" value="ER"/>
    <property type="match status" value="1"/>
</dbReference>
<dbReference type="AlphaFoldDB" id="A0A151Z6F2"/>
<keyword evidence="4" id="KW-1185">Reference proteome</keyword>
<dbReference type="EMBL" id="LODT01000039">
    <property type="protein sequence ID" value="KYQ89532.1"/>
    <property type="molecule type" value="Genomic_DNA"/>
</dbReference>
<dbReference type="SUPFAM" id="SSF143875">
    <property type="entry name" value="ERH-like"/>
    <property type="match status" value="1"/>
</dbReference>
<name>A0A151Z6F2_TIELA</name>
<evidence type="ECO:0000256" key="1">
    <source>
        <dbReference type="ARBA" id="ARBA00007491"/>
    </source>
</evidence>
<dbReference type="Gene3D" id="3.30.2260.10">
    <property type="entry name" value="Enhancer of rudimentary"/>
    <property type="match status" value="1"/>
</dbReference>
<dbReference type="OrthoDB" id="7887808at2759"/>
<protein>
    <recommendedName>
        <fullName evidence="2">Enhancer of rudimentary homolog</fullName>
    </recommendedName>
</protein>
<dbReference type="InParanoid" id="A0A151Z6F2"/>
<evidence type="ECO:0000256" key="2">
    <source>
        <dbReference type="PIRNR" id="PIRNR016393"/>
    </source>
</evidence>
<evidence type="ECO:0000313" key="4">
    <source>
        <dbReference type="Proteomes" id="UP000076078"/>
    </source>
</evidence>